<dbReference type="PANTHER" id="PTHR45699:SF3">
    <property type="entry name" value="LARGE RIBOSOMAL SUBUNIT PROTEIN UL10"/>
    <property type="match status" value="1"/>
</dbReference>
<accession>A0A2G2YCX3</accession>
<dbReference type="Gramene" id="PHT67597">
    <property type="protein sequence ID" value="PHT67597"/>
    <property type="gene ID" value="T459_27084"/>
</dbReference>
<reference evidence="5 6" key="1">
    <citation type="journal article" date="2014" name="Nat. Genet.">
        <title>Genome sequence of the hot pepper provides insights into the evolution of pungency in Capsicum species.</title>
        <authorList>
            <person name="Kim S."/>
            <person name="Park M."/>
            <person name="Yeom S.I."/>
            <person name="Kim Y.M."/>
            <person name="Lee J.M."/>
            <person name="Lee H.A."/>
            <person name="Seo E."/>
            <person name="Choi J."/>
            <person name="Cheong K."/>
            <person name="Kim K.T."/>
            <person name="Jung K."/>
            <person name="Lee G.W."/>
            <person name="Oh S.K."/>
            <person name="Bae C."/>
            <person name="Kim S.B."/>
            <person name="Lee H.Y."/>
            <person name="Kim S.Y."/>
            <person name="Kim M.S."/>
            <person name="Kang B.C."/>
            <person name="Jo Y.D."/>
            <person name="Yang H.B."/>
            <person name="Jeong H.J."/>
            <person name="Kang W.H."/>
            <person name="Kwon J.K."/>
            <person name="Shin C."/>
            <person name="Lim J.Y."/>
            <person name="Park J.H."/>
            <person name="Huh J.H."/>
            <person name="Kim J.S."/>
            <person name="Kim B.D."/>
            <person name="Cohen O."/>
            <person name="Paran I."/>
            <person name="Suh M.C."/>
            <person name="Lee S.B."/>
            <person name="Kim Y.K."/>
            <person name="Shin Y."/>
            <person name="Noh S.J."/>
            <person name="Park J."/>
            <person name="Seo Y.S."/>
            <person name="Kwon S.Y."/>
            <person name="Kim H.A."/>
            <person name="Park J.M."/>
            <person name="Kim H.J."/>
            <person name="Choi S.B."/>
            <person name="Bosland P.W."/>
            <person name="Reeves G."/>
            <person name="Jo S.H."/>
            <person name="Lee B.W."/>
            <person name="Cho H.T."/>
            <person name="Choi H.S."/>
            <person name="Lee M.S."/>
            <person name="Yu Y."/>
            <person name="Do Choi Y."/>
            <person name="Park B.S."/>
            <person name="van Deynze A."/>
            <person name="Ashrafi H."/>
            <person name="Hill T."/>
            <person name="Kim W.T."/>
            <person name="Pai H.S."/>
            <person name="Ahn H.K."/>
            <person name="Yeam I."/>
            <person name="Giovannoni J.J."/>
            <person name="Rose J.K."/>
            <person name="Sorensen I."/>
            <person name="Lee S.J."/>
            <person name="Kim R.W."/>
            <person name="Choi I.Y."/>
            <person name="Choi B.S."/>
            <person name="Lim J.S."/>
            <person name="Lee Y.H."/>
            <person name="Choi D."/>
        </authorList>
    </citation>
    <scope>NUCLEOTIDE SEQUENCE [LARGE SCALE GENOMIC DNA]</scope>
    <source>
        <strain evidence="6">cv. CM334</strain>
    </source>
</reference>
<evidence type="ECO:0000313" key="5">
    <source>
        <dbReference type="EMBL" id="PHT67597.1"/>
    </source>
</evidence>
<proteinExistence type="inferred from homology"/>
<comment type="caution">
    <text evidence="5">The sequence shown here is derived from an EMBL/GenBank/DDBJ whole genome shotgun (WGS) entry which is preliminary data.</text>
</comment>
<protein>
    <submittedName>
        <fullName evidence="5">Uncharacterized protein</fullName>
    </submittedName>
</protein>
<keyword evidence="6" id="KW-1185">Reference proteome</keyword>
<feature type="transmembrane region" description="Helical" evidence="4">
    <location>
        <begin position="404"/>
        <end position="424"/>
    </location>
</feature>
<evidence type="ECO:0000256" key="4">
    <source>
        <dbReference type="SAM" id="Phobius"/>
    </source>
</evidence>
<dbReference type="GO" id="GO:0070180">
    <property type="term" value="F:large ribosomal subunit rRNA binding"/>
    <property type="evidence" value="ECO:0000318"/>
    <property type="project" value="GO_Central"/>
</dbReference>
<dbReference type="EMBL" id="AYRZ02000011">
    <property type="protein sequence ID" value="PHT67597.1"/>
    <property type="molecule type" value="Genomic_DNA"/>
</dbReference>
<sequence length="475" mass="53203">MQLDSTSIDTLENSDVINITSVLESAYNDSDTEVADMGPLEFDCKVFDRVPQRDISIEFLSPNTPIGSLPPVLCINDCKWVDTGQLSDSFDRRQYNQIKLLGKKFHTGRPLAGHSGIYLKGYYLLSICCSLTNWIDIGQELLDVSGCAPLLINPLSSSSDAPKLFDKMVERSSRWFSMLHDSEYIGEVEVLIEHGDNLTSFCNSYKLLGISLDNSFLYSLDQAATSRVERFSIHTFNPGILSIHITIDIDLVMHTHTSIPAKYYLIAILGRAQLGGLVMEEVGTDAFINFDKMTKSCDLVFLLSETVMFDIHKSNCPLSDVVKKCILMFFEISENKAEHNNLYEAISKNIHFGILVATNSLALSFVVLEHSKMDLVAKLAARVTHVFGLSMALTYVTVDVVSHVLIYAYTTILGIFTKTTYSFHNITRMQEYLKDPSKLTTITPAPVPATFCDPYGTQTWRKPLETTDAEEKEKQ</sequence>
<evidence type="ECO:0000256" key="3">
    <source>
        <dbReference type="ARBA" id="ARBA00023274"/>
    </source>
</evidence>
<reference evidence="5 6" key="2">
    <citation type="journal article" date="2017" name="Genome Biol.">
        <title>New reference genome sequences of hot pepper reveal the massive evolution of plant disease-resistance genes by retroduplication.</title>
        <authorList>
            <person name="Kim S."/>
            <person name="Park J."/>
            <person name="Yeom S.I."/>
            <person name="Kim Y.M."/>
            <person name="Seo E."/>
            <person name="Kim K.T."/>
            <person name="Kim M.S."/>
            <person name="Lee J.M."/>
            <person name="Cheong K."/>
            <person name="Shin H.S."/>
            <person name="Kim S.B."/>
            <person name="Han K."/>
            <person name="Lee J."/>
            <person name="Park M."/>
            <person name="Lee H.A."/>
            <person name="Lee H.Y."/>
            <person name="Lee Y."/>
            <person name="Oh S."/>
            <person name="Lee J.H."/>
            <person name="Choi E."/>
            <person name="Choi E."/>
            <person name="Lee S.E."/>
            <person name="Jeon J."/>
            <person name="Kim H."/>
            <person name="Choi G."/>
            <person name="Song H."/>
            <person name="Lee J."/>
            <person name="Lee S.C."/>
            <person name="Kwon J.K."/>
            <person name="Lee H.Y."/>
            <person name="Koo N."/>
            <person name="Hong Y."/>
            <person name="Kim R.W."/>
            <person name="Kang W.H."/>
            <person name="Huh J.H."/>
            <person name="Kang B.C."/>
            <person name="Yang T.J."/>
            <person name="Lee Y.H."/>
            <person name="Bennetzen J.L."/>
            <person name="Choi D."/>
        </authorList>
    </citation>
    <scope>NUCLEOTIDE SEQUENCE [LARGE SCALE GENOMIC DNA]</scope>
    <source>
        <strain evidence="6">cv. CM334</strain>
    </source>
</reference>
<evidence type="ECO:0000256" key="2">
    <source>
        <dbReference type="ARBA" id="ARBA00022980"/>
    </source>
</evidence>
<dbReference type="InterPro" id="IPR050323">
    <property type="entry name" value="Ribosomal_protein_uL10"/>
</dbReference>
<gene>
    <name evidence="5" type="ORF">T459_27084</name>
</gene>
<dbReference type="GO" id="GO:0003735">
    <property type="term" value="F:structural constituent of ribosome"/>
    <property type="evidence" value="ECO:0000318"/>
    <property type="project" value="GO_Central"/>
</dbReference>
<keyword evidence="4" id="KW-0812">Transmembrane</keyword>
<dbReference type="PANTHER" id="PTHR45699">
    <property type="entry name" value="60S ACIDIC RIBOSOMAL PROTEIN P0"/>
    <property type="match status" value="1"/>
</dbReference>
<dbReference type="GO" id="GO:0022625">
    <property type="term" value="C:cytosolic large ribosomal subunit"/>
    <property type="evidence" value="ECO:0000318"/>
    <property type="project" value="GO_Central"/>
</dbReference>
<dbReference type="GO" id="GO:0002181">
    <property type="term" value="P:cytoplasmic translation"/>
    <property type="evidence" value="ECO:0000318"/>
    <property type="project" value="GO_Central"/>
</dbReference>
<evidence type="ECO:0000313" key="6">
    <source>
        <dbReference type="Proteomes" id="UP000222542"/>
    </source>
</evidence>
<dbReference type="AlphaFoldDB" id="A0A2G2YCX3"/>
<organism evidence="5 6">
    <name type="scientific">Capsicum annuum</name>
    <name type="common">Capsicum pepper</name>
    <dbReference type="NCBI Taxonomy" id="4072"/>
    <lineage>
        <taxon>Eukaryota</taxon>
        <taxon>Viridiplantae</taxon>
        <taxon>Streptophyta</taxon>
        <taxon>Embryophyta</taxon>
        <taxon>Tracheophyta</taxon>
        <taxon>Spermatophyta</taxon>
        <taxon>Magnoliopsida</taxon>
        <taxon>eudicotyledons</taxon>
        <taxon>Gunneridae</taxon>
        <taxon>Pentapetalae</taxon>
        <taxon>asterids</taxon>
        <taxon>lamiids</taxon>
        <taxon>Solanales</taxon>
        <taxon>Solanaceae</taxon>
        <taxon>Solanoideae</taxon>
        <taxon>Capsiceae</taxon>
        <taxon>Capsicum</taxon>
    </lineage>
</organism>
<dbReference type="Proteomes" id="UP000222542">
    <property type="component" value="Unassembled WGS sequence"/>
</dbReference>
<keyword evidence="3" id="KW-0687">Ribonucleoprotein</keyword>
<evidence type="ECO:0000256" key="1">
    <source>
        <dbReference type="ARBA" id="ARBA00008889"/>
    </source>
</evidence>
<comment type="similarity">
    <text evidence="1">Belongs to the universal ribosomal protein uL10 family.</text>
</comment>
<name>A0A2G2YCX3_CAPAN</name>
<keyword evidence="4" id="KW-0472">Membrane</keyword>
<keyword evidence="4" id="KW-1133">Transmembrane helix</keyword>
<dbReference type="STRING" id="4072.A0A2G2YCX3"/>
<keyword evidence="2" id="KW-0689">Ribosomal protein</keyword>